<dbReference type="Proteomes" id="UP000067598">
    <property type="component" value="Unassembled WGS sequence"/>
</dbReference>
<evidence type="ECO:0000313" key="3">
    <source>
        <dbReference type="EMBL" id="KWU02767.1"/>
    </source>
</evidence>
<comment type="caution">
    <text evidence="3">The sequence shown here is derived from an EMBL/GenBank/DDBJ whole genome shotgun (WGS) entry which is preliminary data.</text>
</comment>
<dbReference type="InterPro" id="IPR041682">
    <property type="entry name" value="AAA_14"/>
</dbReference>
<dbReference type="SUPFAM" id="SSF52540">
    <property type="entry name" value="P-loop containing nucleoside triphosphate hydrolases"/>
    <property type="match status" value="1"/>
</dbReference>
<dbReference type="InterPro" id="IPR025420">
    <property type="entry name" value="DUF4143"/>
</dbReference>
<feature type="domain" description="DUF4143" evidence="2">
    <location>
        <begin position="196"/>
        <end position="333"/>
    </location>
</feature>
<protein>
    <submittedName>
        <fullName evidence="3">ATPase</fullName>
    </submittedName>
</protein>
<dbReference type="Pfam" id="PF13173">
    <property type="entry name" value="AAA_14"/>
    <property type="match status" value="1"/>
</dbReference>
<feature type="domain" description="AAA" evidence="1">
    <location>
        <begin position="20"/>
        <end position="148"/>
    </location>
</feature>
<dbReference type="EMBL" id="LJGP01000076">
    <property type="protein sequence ID" value="KWU02767.1"/>
    <property type="molecule type" value="Genomic_DNA"/>
</dbReference>
<dbReference type="PANTHER" id="PTHR33295:SF20">
    <property type="entry name" value="ATPASE"/>
    <property type="match status" value="1"/>
</dbReference>
<dbReference type="PANTHER" id="PTHR33295">
    <property type="entry name" value="ATPASE"/>
    <property type="match status" value="1"/>
</dbReference>
<evidence type="ECO:0000259" key="2">
    <source>
        <dbReference type="Pfam" id="PF13635"/>
    </source>
</evidence>
<evidence type="ECO:0000313" key="4">
    <source>
        <dbReference type="Proteomes" id="UP000067598"/>
    </source>
</evidence>
<organism evidence="3 4">
    <name type="scientific">Lactobacillus crispatus</name>
    <dbReference type="NCBI Taxonomy" id="47770"/>
    <lineage>
        <taxon>Bacteria</taxon>
        <taxon>Bacillati</taxon>
        <taxon>Bacillota</taxon>
        <taxon>Bacilli</taxon>
        <taxon>Lactobacillales</taxon>
        <taxon>Lactobacillaceae</taxon>
        <taxon>Lactobacillus</taxon>
    </lineage>
</organism>
<dbReference type="RefSeq" id="WP_060462632.1">
    <property type="nucleotide sequence ID" value="NZ_AP025162.1"/>
</dbReference>
<gene>
    <name evidence="3" type="ORF">AEL95_10835</name>
</gene>
<dbReference type="Pfam" id="PF13635">
    <property type="entry name" value="DUF4143"/>
    <property type="match status" value="1"/>
</dbReference>
<accession>A0A109DC98</accession>
<evidence type="ECO:0000259" key="1">
    <source>
        <dbReference type="Pfam" id="PF13173"/>
    </source>
</evidence>
<sequence>MIPRQTYIDKLNKLRDKQIIKVLTGVRRSGKSTILQLYQDELLKNGIQKDQIQVLNFEDLGLASVNDYLKLYQYINKRLIPDKMNYVFLDEIQDIPNFEKAVDSLFIKDNVDLYITESNAFMLSGELATLLAGRYIEIPVYPFSFNEFVASVPELSKQDAFLRYLDRGGFPFATELDDENTYLSYIQGIINTVLVKDILARMQRGNATLLEQIAAFLTEASGNLVTPAKIANTLTFNGIKASNVTVISYIERLVNSYLFYRCDRYDIAGKKYLQINSKYYAVDPSLRRALLGQKRPNMGSRLESIVYLELKRRGYEVYVGSLGNKEVDFVAIHDGLKEYYQVSLTVQDEKTYQREIAPFLEIKDNYPKILLTQDPGSYDDNGVKQINVIDWLLKS</sequence>
<reference evidence="3 4" key="1">
    <citation type="journal article" date="2016" name="Microbiology (Mosc.)">
        <title>Comparison of Lactobacillus crispatus isolates from Lactobacillus-dominated vaginal microbiomes with isolates from microbiomes containing bacterial vaginosis-associated bacteria.</title>
        <authorList>
            <person name="Abdelmaksoud A.A."/>
            <person name="Koparde V.N."/>
            <person name="Sheth N.U."/>
            <person name="Serrano M.G."/>
            <person name="Glascock A.L."/>
            <person name="Fettweis J.M."/>
            <person name="Strauss Iii J.F."/>
            <person name="Buck G.A."/>
            <person name="Jefferson K.K."/>
        </authorList>
    </citation>
    <scope>NUCLEOTIDE SEQUENCE [LARGE SCALE GENOMIC DNA]</scope>
    <source>
        <strain evidence="3 4">VMC3</strain>
    </source>
</reference>
<dbReference type="InterPro" id="IPR027417">
    <property type="entry name" value="P-loop_NTPase"/>
</dbReference>
<dbReference type="AlphaFoldDB" id="A0A109DC98"/>
<name>A0A109DC98_9LACO</name>
<proteinExistence type="predicted"/>
<dbReference type="PATRIC" id="fig|47770.28.peg.2043"/>